<dbReference type="EMBL" id="JAAAXJ010000034">
    <property type="protein sequence ID" value="NBJ27257.1"/>
    <property type="molecule type" value="Genomic_DNA"/>
</dbReference>
<evidence type="ECO:0000259" key="1">
    <source>
        <dbReference type="Pfam" id="PF04664"/>
    </source>
</evidence>
<proteinExistence type="predicted"/>
<dbReference type="Pfam" id="PF04664">
    <property type="entry name" value="OGFr_N"/>
    <property type="match status" value="1"/>
</dbReference>
<dbReference type="Proteomes" id="UP000818323">
    <property type="component" value="Unassembled WGS sequence"/>
</dbReference>
<protein>
    <recommendedName>
        <fullName evidence="1">Opioid growth factor receptor (OGFr) conserved domain-containing protein</fullName>
    </recommendedName>
</protein>
<dbReference type="RefSeq" id="WP_161726771.1">
    <property type="nucleotide sequence ID" value="NZ_JAAAXI010000044.1"/>
</dbReference>
<keyword evidence="3" id="KW-1185">Reference proteome</keyword>
<organism evidence="2 3">
    <name type="scientific">Microvirga arsenatis</name>
    <dbReference type="NCBI Taxonomy" id="2692265"/>
    <lineage>
        <taxon>Bacteria</taxon>
        <taxon>Pseudomonadati</taxon>
        <taxon>Pseudomonadota</taxon>
        <taxon>Alphaproteobacteria</taxon>
        <taxon>Hyphomicrobiales</taxon>
        <taxon>Methylobacteriaceae</taxon>
        <taxon>Microvirga</taxon>
    </lineage>
</organism>
<gene>
    <name evidence="2" type="ORF">GR303_23355</name>
</gene>
<sequence>MSEAIAGPLYAYLAGRGRDSRGRSAADVLGWTDQQLEDTHDYIQWLFPLAIRSGAQPDAPVLTPAEIQAIRSDPRATGTLEQATDRMLQFYRNTPWWLTWQDHNHLRITRIIRSLNLLVGLETARRFHADILALHEAAGAPVNARSLRFWLEAAGS</sequence>
<accession>A0ABW9Z592</accession>
<comment type="caution">
    <text evidence="2">The sequence shown here is derived from an EMBL/GenBank/DDBJ whole genome shotgun (WGS) entry which is preliminary data.</text>
</comment>
<dbReference type="PANTHER" id="PTHR14015">
    <property type="entry name" value="OPIOID GROWTH FACTOR RECEPTOR OGFR ZETA-TYPE OPIOID RECEPTOR"/>
    <property type="match status" value="1"/>
</dbReference>
<dbReference type="InterPro" id="IPR006757">
    <property type="entry name" value="OGF_rcpt"/>
</dbReference>
<feature type="domain" description="Opioid growth factor receptor (OGFr) conserved" evidence="1">
    <location>
        <begin position="34"/>
        <end position="91"/>
    </location>
</feature>
<reference evidence="2 3" key="1">
    <citation type="submission" date="2020-01" db="EMBL/GenBank/DDBJ databases">
        <title>Microvirga sp. nov., an arsenate reduction bacterium isolated from Tibet hotspring sediments.</title>
        <authorList>
            <person name="Yuan C.-G."/>
        </authorList>
    </citation>
    <scope>NUCLEOTIDE SEQUENCE [LARGE SCALE GENOMIC DNA]</scope>
    <source>
        <strain evidence="2 3">SYSU G3D203</strain>
    </source>
</reference>
<dbReference type="PANTHER" id="PTHR14015:SF2">
    <property type="entry name" value="OPIOID GROWTH FACTOR RECEPTOR (OGFR) CONSERVED DOMAIN-CONTAINING PROTEIN"/>
    <property type="match status" value="1"/>
</dbReference>
<evidence type="ECO:0000313" key="3">
    <source>
        <dbReference type="Proteomes" id="UP000818323"/>
    </source>
</evidence>
<name>A0ABW9Z592_9HYPH</name>
<evidence type="ECO:0000313" key="2">
    <source>
        <dbReference type="EMBL" id="NBJ27257.1"/>
    </source>
</evidence>
<dbReference type="InterPro" id="IPR039574">
    <property type="entry name" value="OGFr"/>
</dbReference>